<dbReference type="Pfam" id="PF24098">
    <property type="entry name" value="DUF7380"/>
    <property type="match status" value="1"/>
</dbReference>
<dbReference type="AlphaFoldDB" id="A0A833N5P2"/>
<keyword evidence="4" id="KW-1185">Reference proteome</keyword>
<dbReference type="Pfam" id="PF13910">
    <property type="entry name" value="DUF4209"/>
    <property type="match status" value="1"/>
</dbReference>
<evidence type="ECO:0000313" key="3">
    <source>
        <dbReference type="EMBL" id="KAB8033609.1"/>
    </source>
</evidence>
<dbReference type="InterPro" id="IPR025209">
    <property type="entry name" value="DUF4209"/>
</dbReference>
<sequence>MNKSKINENKIEICSRVEASEWIASSWIFPTILESELSNIKIRDELFKDAEKLKNNGKIIISENVALLAHIMGMTLDAKDRKNPFKPFFKTNISRSFSMDDLVEKLLNVLKEALSLIQNPIIRSRILDILWIRVRPKNVSLAIDAIDEYIKSSIAQRNINPELIFKSSHYLRRAIIICKMISNNNLEAKILDEIIYCMKLEIPEPNNYEREFFFELLPLCIKETDYQFWKDKGSDFISQSISQNNFEKARKYSHYLKELAIFAKNKSDIKFYKNKETELYVQEAYTMKCLGADSMILRSLYNKAIETCRQTEGQADKAKELHKELIEIQKSASSNTSKIEHTIDLKPCLNIILKNIKDANLIDVIKEISNIAIPMKKSDLYNNAFELANAHPLSNLITKVIIGENGKQLVTHPGIGGTDEQQEVAIKYKASEYFQYYVNIYGNIIALILKEIDYSIEQIDQEIEKLIYPNLFIPLTKKYQFKRGLIAGFNADWITSNAILVPLLENSLRYIMTQSGKNMNIINDEGNQKEKDFNVFVFSSDFKEIFGEDLQFQLQSLFTSLGLNIRNNLAHGLMTDSEALSMSAPYIWALTLHLCIWFQSHH</sequence>
<gene>
    <name evidence="3" type="ORF">GCL57_02560</name>
</gene>
<proteinExistence type="predicted"/>
<evidence type="ECO:0000259" key="2">
    <source>
        <dbReference type="Pfam" id="PF24098"/>
    </source>
</evidence>
<dbReference type="InterPro" id="IPR055804">
    <property type="entry name" value="DUF7380"/>
</dbReference>
<evidence type="ECO:0000259" key="1">
    <source>
        <dbReference type="Pfam" id="PF13910"/>
    </source>
</evidence>
<organism evidence="3 4">
    <name type="scientific">Fluviispira multicolorata</name>
    <dbReference type="NCBI Taxonomy" id="2654512"/>
    <lineage>
        <taxon>Bacteria</taxon>
        <taxon>Pseudomonadati</taxon>
        <taxon>Bdellovibrionota</taxon>
        <taxon>Oligoflexia</taxon>
        <taxon>Silvanigrellales</taxon>
        <taxon>Silvanigrellaceae</taxon>
        <taxon>Fluviispira</taxon>
    </lineage>
</organism>
<evidence type="ECO:0000313" key="4">
    <source>
        <dbReference type="Proteomes" id="UP000442694"/>
    </source>
</evidence>
<dbReference type="Proteomes" id="UP000442694">
    <property type="component" value="Unassembled WGS sequence"/>
</dbReference>
<name>A0A833N5P2_9BACT</name>
<accession>A0A833N5P2</accession>
<dbReference type="RefSeq" id="WP_152211695.1">
    <property type="nucleotide sequence ID" value="NZ_WFLN01000004.1"/>
</dbReference>
<feature type="domain" description="DUF7380" evidence="2">
    <location>
        <begin position="36"/>
        <end position="187"/>
    </location>
</feature>
<feature type="domain" description="DUF4209" evidence="1">
    <location>
        <begin position="504"/>
        <end position="593"/>
    </location>
</feature>
<protein>
    <submittedName>
        <fullName evidence="3">DUF4209 domain-containing protein</fullName>
    </submittedName>
</protein>
<reference evidence="3 4" key="1">
    <citation type="submission" date="2019-10" db="EMBL/GenBank/DDBJ databases">
        <title>New genus of Silvanigrellaceae.</title>
        <authorList>
            <person name="Pitt A."/>
            <person name="Hahn M.W."/>
        </authorList>
    </citation>
    <scope>NUCLEOTIDE SEQUENCE [LARGE SCALE GENOMIC DNA]</scope>
    <source>
        <strain evidence="3 4">33A1-SZDP</strain>
    </source>
</reference>
<comment type="caution">
    <text evidence="3">The sequence shown here is derived from an EMBL/GenBank/DDBJ whole genome shotgun (WGS) entry which is preliminary data.</text>
</comment>
<dbReference type="EMBL" id="WFLN01000004">
    <property type="protein sequence ID" value="KAB8033609.1"/>
    <property type="molecule type" value="Genomic_DNA"/>
</dbReference>